<dbReference type="EMBL" id="NAJL01000011">
    <property type="protein sequence ID" value="TKA30409.1"/>
    <property type="molecule type" value="Genomic_DNA"/>
</dbReference>
<evidence type="ECO:0000256" key="1">
    <source>
        <dbReference type="SAM" id="MobiDB-lite"/>
    </source>
</evidence>
<feature type="compositionally biased region" description="Basic and acidic residues" evidence="1">
    <location>
        <begin position="121"/>
        <end position="175"/>
    </location>
</feature>
<keyword evidence="2" id="KW-0472">Membrane</keyword>
<sequence length="223" mass="25246">MSPAQDTRILDSRQLRAAADQAVHFFSSTSRQVLKRAARLRPRQDDGNIVAIPTVYQGLNAGPSPGVVVGIVLGSVLGFLLILWLLWSLSNGGGFIRSSRYEEEEHYSRRSRSPRPRRSSRRTEMRSRSPARRERDRVIRQERIIRDVNPPREPSRLRETVIADDPPRPERRVEGDDIVEVIEEHSSIAAPPRRGKSKRNSGYRSVDPGLFAGGSDVQHSVRR</sequence>
<feature type="compositionally biased region" description="Basic residues" evidence="1">
    <location>
        <begin position="109"/>
        <end position="120"/>
    </location>
</feature>
<evidence type="ECO:0000313" key="4">
    <source>
        <dbReference type="Proteomes" id="UP000308549"/>
    </source>
</evidence>
<dbReference type="AlphaFoldDB" id="A0A4V5N6Y9"/>
<keyword evidence="2" id="KW-1133">Transmembrane helix</keyword>
<keyword evidence="4" id="KW-1185">Reference proteome</keyword>
<keyword evidence="2" id="KW-0812">Transmembrane</keyword>
<name>A0A4V5N6Y9_9PEZI</name>
<evidence type="ECO:0000256" key="2">
    <source>
        <dbReference type="SAM" id="Phobius"/>
    </source>
</evidence>
<proteinExistence type="predicted"/>
<organism evidence="3 4">
    <name type="scientific">Salinomyces thailandicus</name>
    <dbReference type="NCBI Taxonomy" id="706561"/>
    <lineage>
        <taxon>Eukaryota</taxon>
        <taxon>Fungi</taxon>
        <taxon>Dikarya</taxon>
        <taxon>Ascomycota</taxon>
        <taxon>Pezizomycotina</taxon>
        <taxon>Dothideomycetes</taxon>
        <taxon>Dothideomycetidae</taxon>
        <taxon>Mycosphaerellales</taxon>
        <taxon>Teratosphaeriaceae</taxon>
        <taxon>Salinomyces</taxon>
    </lineage>
</organism>
<evidence type="ECO:0000313" key="3">
    <source>
        <dbReference type="EMBL" id="TKA30409.1"/>
    </source>
</evidence>
<accession>A0A4V5N6Y9</accession>
<feature type="transmembrane region" description="Helical" evidence="2">
    <location>
        <begin position="67"/>
        <end position="87"/>
    </location>
</feature>
<gene>
    <name evidence="3" type="ORF">B0A50_02636</name>
</gene>
<protein>
    <submittedName>
        <fullName evidence="3">Uncharacterized protein</fullName>
    </submittedName>
</protein>
<comment type="caution">
    <text evidence="3">The sequence shown here is derived from an EMBL/GenBank/DDBJ whole genome shotgun (WGS) entry which is preliminary data.</text>
</comment>
<dbReference type="OrthoDB" id="5423884at2759"/>
<reference evidence="3 4" key="1">
    <citation type="submission" date="2017-03" db="EMBL/GenBank/DDBJ databases">
        <title>Genomes of endolithic fungi from Antarctica.</title>
        <authorList>
            <person name="Coleine C."/>
            <person name="Masonjones S."/>
            <person name="Stajich J.E."/>
        </authorList>
    </citation>
    <scope>NUCLEOTIDE SEQUENCE [LARGE SCALE GENOMIC DNA]</scope>
    <source>
        <strain evidence="3 4">CCFEE 6315</strain>
    </source>
</reference>
<feature type="region of interest" description="Disordered" evidence="1">
    <location>
        <begin position="101"/>
        <end position="223"/>
    </location>
</feature>
<dbReference type="Proteomes" id="UP000308549">
    <property type="component" value="Unassembled WGS sequence"/>
</dbReference>